<sequence>MGLEDKSQSKASRSEESGYENERENKQVVVQDIPPGKEPQGDCCGVSEPPALPTRNYSHLSPPSQAPDAACGLSSFL</sequence>
<gene>
    <name evidence="2" type="ORF">EYF80_043463</name>
</gene>
<feature type="region of interest" description="Disordered" evidence="1">
    <location>
        <begin position="1"/>
        <end position="77"/>
    </location>
</feature>
<name>A0A4Z2FZT1_9TELE</name>
<protein>
    <submittedName>
        <fullName evidence="2">Uncharacterized protein</fullName>
    </submittedName>
</protein>
<accession>A0A4Z2FZT1</accession>
<proteinExistence type="predicted"/>
<keyword evidence="3" id="KW-1185">Reference proteome</keyword>
<dbReference type="AlphaFoldDB" id="A0A4Z2FZT1"/>
<evidence type="ECO:0000313" key="3">
    <source>
        <dbReference type="Proteomes" id="UP000314294"/>
    </source>
</evidence>
<feature type="compositionally biased region" description="Basic and acidic residues" evidence="1">
    <location>
        <begin position="1"/>
        <end position="26"/>
    </location>
</feature>
<reference evidence="2 3" key="1">
    <citation type="submission" date="2019-03" db="EMBL/GenBank/DDBJ databases">
        <title>First draft genome of Liparis tanakae, snailfish: a comprehensive survey of snailfish specific genes.</title>
        <authorList>
            <person name="Kim W."/>
            <person name="Song I."/>
            <person name="Jeong J.-H."/>
            <person name="Kim D."/>
            <person name="Kim S."/>
            <person name="Ryu S."/>
            <person name="Song J.Y."/>
            <person name="Lee S.K."/>
        </authorList>
    </citation>
    <scope>NUCLEOTIDE SEQUENCE [LARGE SCALE GENOMIC DNA]</scope>
    <source>
        <tissue evidence="2">Muscle</tissue>
    </source>
</reference>
<dbReference type="Proteomes" id="UP000314294">
    <property type="component" value="Unassembled WGS sequence"/>
</dbReference>
<organism evidence="2 3">
    <name type="scientific">Liparis tanakae</name>
    <name type="common">Tanaka's snailfish</name>
    <dbReference type="NCBI Taxonomy" id="230148"/>
    <lineage>
        <taxon>Eukaryota</taxon>
        <taxon>Metazoa</taxon>
        <taxon>Chordata</taxon>
        <taxon>Craniata</taxon>
        <taxon>Vertebrata</taxon>
        <taxon>Euteleostomi</taxon>
        <taxon>Actinopterygii</taxon>
        <taxon>Neopterygii</taxon>
        <taxon>Teleostei</taxon>
        <taxon>Neoteleostei</taxon>
        <taxon>Acanthomorphata</taxon>
        <taxon>Eupercaria</taxon>
        <taxon>Perciformes</taxon>
        <taxon>Cottioidei</taxon>
        <taxon>Cottales</taxon>
        <taxon>Liparidae</taxon>
        <taxon>Liparis</taxon>
    </lineage>
</organism>
<dbReference type="EMBL" id="SRLO01000794">
    <property type="protein sequence ID" value="TNN46345.1"/>
    <property type="molecule type" value="Genomic_DNA"/>
</dbReference>
<evidence type="ECO:0000256" key="1">
    <source>
        <dbReference type="SAM" id="MobiDB-lite"/>
    </source>
</evidence>
<evidence type="ECO:0000313" key="2">
    <source>
        <dbReference type="EMBL" id="TNN46345.1"/>
    </source>
</evidence>
<comment type="caution">
    <text evidence="2">The sequence shown here is derived from an EMBL/GenBank/DDBJ whole genome shotgun (WGS) entry which is preliminary data.</text>
</comment>